<feature type="binding site" evidence="7">
    <location>
        <begin position="72"/>
        <end position="73"/>
    </location>
    <ligand>
        <name>substrate</name>
    </ligand>
</feature>
<dbReference type="InterPro" id="IPR004391">
    <property type="entry name" value="Glu_race"/>
</dbReference>
<comment type="similarity">
    <text evidence="7">Belongs to the aspartate/glutamate racemases family.</text>
</comment>
<dbReference type="Gene3D" id="3.40.50.1860">
    <property type="match status" value="2"/>
</dbReference>
<evidence type="ECO:0000256" key="5">
    <source>
        <dbReference type="ARBA" id="ARBA00023235"/>
    </source>
</evidence>
<keyword evidence="6 7" id="KW-0961">Cell wall biogenesis/degradation</keyword>
<sequence>MESIVVFDSGLGGITALAEAAAAMPQENFIYYGDTKNVPYGPKRVEDIRSFLDEMMDAVSPCHPKAVLLACNTATVTSAAYLREKYAMPIIGMEPAVKPAVEKDAAHKRVLVLSTEGTSKSEKLKNLVNRVDKTGQVDVLPLPNLVEFAENFEFDTPDVRADLETILSSYPLDEYGAVVLGCTHFIWYREIFREILPPDMQILDGNAGTIRQLMRRLNGNIQTAGEGKIRVHFTGGMDARLLHFLEGALPLPVSVLGEELCRE</sequence>
<feature type="active site" description="Proton donor/acceptor" evidence="7">
    <location>
        <position position="71"/>
    </location>
</feature>
<feature type="binding site" evidence="7">
    <location>
        <begin position="8"/>
        <end position="9"/>
    </location>
    <ligand>
        <name>substrate</name>
    </ligand>
</feature>
<evidence type="ECO:0000256" key="2">
    <source>
        <dbReference type="ARBA" id="ARBA00013090"/>
    </source>
</evidence>
<dbReference type="AlphaFoldDB" id="A0A448V247"/>
<dbReference type="GO" id="GO:0009252">
    <property type="term" value="P:peptidoglycan biosynthetic process"/>
    <property type="evidence" value="ECO:0007669"/>
    <property type="project" value="UniProtKB-UniRule"/>
</dbReference>
<dbReference type="UniPathway" id="UPA00219"/>
<feature type="binding site" evidence="7">
    <location>
        <begin position="40"/>
        <end position="41"/>
    </location>
    <ligand>
        <name>substrate</name>
    </ligand>
</feature>
<evidence type="ECO:0000313" key="8">
    <source>
        <dbReference type="EMBL" id="VEJ35903.1"/>
    </source>
</evidence>
<dbReference type="RefSeq" id="WP_164715239.1">
    <property type="nucleotide sequence ID" value="NZ_LR134523.1"/>
</dbReference>
<proteinExistence type="inferred from homology"/>
<gene>
    <name evidence="8" type="primary">yrpC</name>
    <name evidence="7" type="synonym">murI</name>
    <name evidence="8" type="ORF">NCTC13079_01092</name>
</gene>
<feature type="binding site" evidence="7">
    <location>
        <begin position="183"/>
        <end position="184"/>
    </location>
    <ligand>
        <name>substrate</name>
    </ligand>
</feature>
<evidence type="ECO:0000256" key="6">
    <source>
        <dbReference type="ARBA" id="ARBA00023316"/>
    </source>
</evidence>
<dbReference type="EC" id="5.1.1.3" evidence="2 7"/>
<dbReference type="Proteomes" id="UP000269544">
    <property type="component" value="Chromosome"/>
</dbReference>
<dbReference type="KEGG" id="piv:NCTC13079_01092"/>
<dbReference type="GO" id="GO:0008881">
    <property type="term" value="F:glutamate racemase activity"/>
    <property type="evidence" value="ECO:0007669"/>
    <property type="project" value="UniProtKB-UniRule"/>
</dbReference>
<evidence type="ECO:0000256" key="4">
    <source>
        <dbReference type="ARBA" id="ARBA00022984"/>
    </source>
</evidence>
<dbReference type="HAMAP" id="MF_00258">
    <property type="entry name" value="Glu_racemase"/>
    <property type="match status" value="1"/>
</dbReference>
<comment type="catalytic activity">
    <reaction evidence="1 7">
        <text>L-glutamate = D-glutamate</text>
        <dbReference type="Rhea" id="RHEA:12813"/>
        <dbReference type="ChEBI" id="CHEBI:29985"/>
        <dbReference type="ChEBI" id="CHEBI:29986"/>
        <dbReference type="EC" id="5.1.1.3"/>
    </reaction>
</comment>
<keyword evidence="3 7" id="KW-0133">Cell shape</keyword>
<dbReference type="EMBL" id="LR134523">
    <property type="protein sequence ID" value="VEJ35903.1"/>
    <property type="molecule type" value="Genomic_DNA"/>
</dbReference>
<feature type="active site" description="Proton donor/acceptor" evidence="7">
    <location>
        <position position="182"/>
    </location>
</feature>
<comment type="function">
    <text evidence="7">Provides the (R)-glutamate required for cell wall biosynthesis.</text>
</comment>
<organism evidence="8 9">
    <name type="scientific">Aedoeadaptatus ivorii</name>
    <dbReference type="NCBI Taxonomy" id="54006"/>
    <lineage>
        <taxon>Bacteria</taxon>
        <taxon>Bacillati</taxon>
        <taxon>Bacillota</taxon>
        <taxon>Tissierellia</taxon>
        <taxon>Tissierellales</taxon>
        <taxon>Peptoniphilaceae</taxon>
        <taxon>Aedoeadaptatus</taxon>
    </lineage>
</organism>
<reference evidence="8 9" key="1">
    <citation type="submission" date="2018-12" db="EMBL/GenBank/DDBJ databases">
        <authorList>
            <consortium name="Pathogen Informatics"/>
        </authorList>
    </citation>
    <scope>NUCLEOTIDE SEQUENCE [LARGE SCALE GENOMIC DNA]</scope>
    <source>
        <strain evidence="8 9">NCTC13079</strain>
    </source>
</reference>
<keyword evidence="4 7" id="KW-0573">Peptidoglycan synthesis</keyword>
<dbReference type="InterPro" id="IPR001920">
    <property type="entry name" value="Asp/Glu_race"/>
</dbReference>
<dbReference type="SUPFAM" id="SSF53681">
    <property type="entry name" value="Aspartate/glutamate racemase"/>
    <property type="match status" value="2"/>
</dbReference>
<protein>
    <recommendedName>
        <fullName evidence="2 7">Glutamate racemase</fullName>
        <ecNumber evidence="2 7">5.1.1.3</ecNumber>
    </recommendedName>
</protein>
<keyword evidence="5 7" id="KW-0413">Isomerase</keyword>
<name>A0A448V247_9FIRM</name>
<comment type="pathway">
    <text evidence="7">Cell wall biogenesis; peptidoglycan biosynthesis.</text>
</comment>
<dbReference type="Pfam" id="PF01177">
    <property type="entry name" value="Asp_Glu_race"/>
    <property type="match status" value="1"/>
</dbReference>
<dbReference type="PANTHER" id="PTHR21198:SF3">
    <property type="entry name" value="GLUTAMATE RACEMASE"/>
    <property type="match status" value="1"/>
</dbReference>
<evidence type="ECO:0000256" key="7">
    <source>
        <dbReference type="HAMAP-Rule" id="MF_00258"/>
    </source>
</evidence>
<dbReference type="PANTHER" id="PTHR21198">
    <property type="entry name" value="GLUTAMATE RACEMASE"/>
    <property type="match status" value="1"/>
</dbReference>
<evidence type="ECO:0000256" key="1">
    <source>
        <dbReference type="ARBA" id="ARBA00001602"/>
    </source>
</evidence>
<dbReference type="GO" id="GO:0071555">
    <property type="term" value="P:cell wall organization"/>
    <property type="evidence" value="ECO:0007669"/>
    <property type="project" value="UniProtKB-KW"/>
</dbReference>
<evidence type="ECO:0000313" key="9">
    <source>
        <dbReference type="Proteomes" id="UP000269544"/>
    </source>
</evidence>
<dbReference type="GO" id="GO:0008360">
    <property type="term" value="P:regulation of cell shape"/>
    <property type="evidence" value="ECO:0007669"/>
    <property type="project" value="UniProtKB-KW"/>
</dbReference>
<keyword evidence="9" id="KW-1185">Reference proteome</keyword>
<dbReference type="InterPro" id="IPR015942">
    <property type="entry name" value="Asp/Glu/hydantoin_racemase"/>
</dbReference>
<dbReference type="NCBIfam" id="TIGR00067">
    <property type="entry name" value="glut_race"/>
    <property type="match status" value="1"/>
</dbReference>
<accession>A0A448V247</accession>
<evidence type="ECO:0000256" key="3">
    <source>
        <dbReference type="ARBA" id="ARBA00022960"/>
    </source>
</evidence>